<protein>
    <submittedName>
        <fullName evidence="7">HTH-type transcriptional repressor BepR</fullName>
    </submittedName>
</protein>
<dbReference type="SUPFAM" id="SSF46689">
    <property type="entry name" value="Homeodomain-like"/>
    <property type="match status" value="1"/>
</dbReference>
<dbReference type="Gene3D" id="1.10.357.10">
    <property type="entry name" value="Tetracycline Repressor, domain 2"/>
    <property type="match status" value="1"/>
</dbReference>
<dbReference type="STRING" id="476652.DEAC_c44030"/>
<evidence type="ECO:0000256" key="5">
    <source>
        <dbReference type="SAM" id="MobiDB-lite"/>
    </source>
</evidence>
<dbReference type="GO" id="GO:0000976">
    <property type="term" value="F:transcription cis-regulatory region binding"/>
    <property type="evidence" value="ECO:0007669"/>
    <property type="project" value="TreeGrafter"/>
</dbReference>
<evidence type="ECO:0000313" key="7">
    <source>
        <dbReference type="EMBL" id="KLU63676.1"/>
    </source>
</evidence>
<dbReference type="PATRIC" id="fig|476652.3.peg.4683"/>
<sequence length="99" mass="10952">MLEDSPNKTTHIPKPDGSNFADNTKSLRADAKQNREQILKAAQKIFAEKGLSIPISEIASQAGVGIGTIYRHFPTKEALFEAVNISYKMQLTEEAKSYL</sequence>
<evidence type="ECO:0000313" key="8">
    <source>
        <dbReference type="Proteomes" id="UP000036356"/>
    </source>
</evidence>
<dbReference type="RefSeq" id="WP_053006571.1">
    <property type="nucleotide sequence ID" value="NZ_LDZY01000033.1"/>
</dbReference>
<dbReference type="PRINTS" id="PR00455">
    <property type="entry name" value="HTHTETR"/>
</dbReference>
<dbReference type="Pfam" id="PF00440">
    <property type="entry name" value="TetR_N"/>
    <property type="match status" value="1"/>
</dbReference>
<name>A0A0J1IG08_9FIRM</name>
<feature type="DNA-binding region" description="H-T-H motif" evidence="4">
    <location>
        <begin position="54"/>
        <end position="73"/>
    </location>
</feature>
<proteinExistence type="predicted"/>
<dbReference type="InterPro" id="IPR009057">
    <property type="entry name" value="Homeodomain-like_sf"/>
</dbReference>
<evidence type="ECO:0000256" key="1">
    <source>
        <dbReference type="ARBA" id="ARBA00023015"/>
    </source>
</evidence>
<comment type="caution">
    <text evidence="7">The sequence shown here is derived from an EMBL/GenBank/DDBJ whole genome shotgun (WGS) entry which is preliminary data.</text>
</comment>
<dbReference type="PANTHER" id="PTHR30055:SF234">
    <property type="entry name" value="HTH-TYPE TRANSCRIPTIONAL REGULATOR BETI"/>
    <property type="match status" value="1"/>
</dbReference>
<feature type="region of interest" description="Disordered" evidence="5">
    <location>
        <begin position="1"/>
        <end position="26"/>
    </location>
</feature>
<organism evidence="7 8">
    <name type="scientific">Desulfosporosinus acididurans</name>
    <dbReference type="NCBI Taxonomy" id="476652"/>
    <lineage>
        <taxon>Bacteria</taxon>
        <taxon>Bacillati</taxon>
        <taxon>Bacillota</taxon>
        <taxon>Clostridia</taxon>
        <taxon>Eubacteriales</taxon>
        <taxon>Desulfitobacteriaceae</taxon>
        <taxon>Desulfosporosinus</taxon>
    </lineage>
</organism>
<dbReference type="InterPro" id="IPR050109">
    <property type="entry name" value="HTH-type_TetR-like_transc_reg"/>
</dbReference>
<evidence type="ECO:0000256" key="2">
    <source>
        <dbReference type="ARBA" id="ARBA00023125"/>
    </source>
</evidence>
<dbReference type="PROSITE" id="PS50977">
    <property type="entry name" value="HTH_TETR_2"/>
    <property type="match status" value="1"/>
</dbReference>
<gene>
    <name evidence="7" type="primary">bepR</name>
    <name evidence="7" type="ORF">DEAC_c44030</name>
</gene>
<evidence type="ECO:0000256" key="4">
    <source>
        <dbReference type="PROSITE-ProRule" id="PRU00335"/>
    </source>
</evidence>
<dbReference type="AlphaFoldDB" id="A0A0J1IG08"/>
<evidence type="ECO:0000256" key="3">
    <source>
        <dbReference type="ARBA" id="ARBA00023163"/>
    </source>
</evidence>
<keyword evidence="1" id="KW-0805">Transcription regulation</keyword>
<dbReference type="PANTHER" id="PTHR30055">
    <property type="entry name" value="HTH-TYPE TRANSCRIPTIONAL REGULATOR RUTR"/>
    <property type="match status" value="1"/>
</dbReference>
<keyword evidence="3" id="KW-0804">Transcription</keyword>
<feature type="domain" description="HTH tetR-type" evidence="6">
    <location>
        <begin position="32"/>
        <end position="91"/>
    </location>
</feature>
<keyword evidence="2 4" id="KW-0238">DNA-binding</keyword>
<dbReference type="GO" id="GO:0003700">
    <property type="term" value="F:DNA-binding transcription factor activity"/>
    <property type="evidence" value="ECO:0007669"/>
    <property type="project" value="TreeGrafter"/>
</dbReference>
<evidence type="ECO:0000259" key="6">
    <source>
        <dbReference type="PROSITE" id="PS50977"/>
    </source>
</evidence>
<dbReference type="InterPro" id="IPR001647">
    <property type="entry name" value="HTH_TetR"/>
</dbReference>
<dbReference type="Proteomes" id="UP000036356">
    <property type="component" value="Unassembled WGS sequence"/>
</dbReference>
<accession>A0A0J1IG08</accession>
<reference evidence="7 8" key="1">
    <citation type="submission" date="2015-06" db="EMBL/GenBank/DDBJ databases">
        <title>Draft genome of the moderately acidophilic sulfate reducer Candidatus Desulfosporosinus acididurans strain M1.</title>
        <authorList>
            <person name="Poehlein A."/>
            <person name="Petzsch P."/>
            <person name="Johnson B.D."/>
            <person name="Schloemann M."/>
            <person name="Daniel R."/>
            <person name="Muehling M."/>
        </authorList>
    </citation>
    <scope>NUCLEOTIDE SEQUENCE [LARGE SCALE GENOMIC DNA]</scope>
    <source>
        <strain evidence="7 8">M1</strain>
    </source>
</reference>
<keyword evidence="8" id="KW-1185">Reference proteome</keyword>
<dbReference type="EMBL" id="LDZY01000033">
    <property type="protein sequence ID" value="KLU63676.1"/>
    <property type="molecule type" value="Genomic_DNA"/>
</dbReference>